<dbReference type="EMBL" id="JASZYV010000002">
    <property type="protein sequence ID" value="MDM0045047.1"/>
    <property type="molecule type" value="Genomic_DNA"/>
</dbReference>
<proteinExistence type="inferred from homology"/>
<evidence type="ECO:0000259" key="2">
    <source>
        <dbReference type="SMART" id="SM00822"/>
    </source>
</evidence>
<sequence length="268" mass="27788">MSTSQHNERVALVTGAASGIGRQVALQLALQEGARVYVADRDAAGAADAADAICQAGGRAQAVVVDLAEIANLPDALRAMTNTYGPPDIVVNNAGIARTIPAADYPVDHWNTTMAVNVTAPMLLIQHALPHMRKKGWGRIVNIASISGVRAGTGRLAYGTSKAALIALTRQFAIEVAESGVTVNAIAPGPIDTPMVRSVSGNGHQSSYADMIPMRRFGTPEDIAEAVLFLASARSDYITGHTLAVDGGFLASGVLVRNLFEPAPALAA</sequence>
<dbReference type="CDD" id="cd05233">
    <property type="entry name" value="SDR_c"/>
    <property type="match status" value="1"/>
</dbReference>
<dbReference type="Proteomes" id="UP001174908">
    <property type="component" value="Unassembled WGS sequence"/>
</dbReference>
<comment type="similarity">
    <text evidence="1">Belongs to the short-chain dehydrogenases/reductases (SDR) family.</text>
</comment>
<evidence type="ECO:0000313" key="3">
    <source>
        <dbReference type="EMBL" id="MDM0045047.1"/>
    </source>
</evidence>
<dbReference type="Gene3D" id="3.40.50.720">
    <property type="entry name" value="NAD(P)-binding Rossmann-like Domain"/>
    <property type="match status" value="1"/>
</dbReference>
<dbReference type="SUPFAM" id="SSF51735">
    <property type="entry name" value="NAD(P)-binding Rossmann-fold domains"/>
    <property type="match status" value="1"/>
</dbReference>
<dbReference type="RefSeq" id="WP_286660152.1">
    <property type="nucleotide sequence ID" value="NZ_JASZYV010000002.1"/>
</dbReference>
<evidence type="ECO:0000313" key="4">
    <source>
        <dbReference type="Proteomes" id="UP001174908"/>
    </source>
</evidence>
<dbReference type="InterPro" id="IPR057326">
    <property type="entry name" value="KR_dom"/>
</dbReference>
<protein>
    <submittedName>
        <fullName evidence="3">SDR family NAD(P)-dependent oxidoreductase</fullName>
    </submittedName>
</protein>
<dbReference type="NCBIfam" id="NF009466">
    <property type="entry name" value="PRK12826.1-2"/>
    <property type="match status" value="1"/>
</dbReference>
<dbReference type="Pfam" id="PF13561">
    <property type="entry name" value="adh_short_C2"/>
    <property type="match status" value="1"/>
</dbReference>
<dbReference type="InterPro" id="IPR036291">
    <property type="entry name" value="NAD(P)-bd_dom_sf"/>
</dbReference>
<dbReference type="InterPro" id="IPR050259">
    <property type="entry name" value="SDR"/>
</dbReference>
<dbReference type="PROSITE" id="PS00061">
    <property type="entry name" value="ADH_SHORT"/>
    <property type="match status" value="1"/>
</dbReference>
<dbReference type="PANTHER" id="PTHR42879:SF2">
    <property type="entry name" value="3-OXOACYL-[ACYL-CARRIER-PROTEIN] REDUCTASE FABG"/>
    <property type="match status" value="1"/>
</dbReference>
<dbReference type="InterPro" id="IPR020904">
    <property type="entry name" value="Sc_DH/Rdtase_CS"/>
</dbReference>
<reference evidence="3" key="1">
    <citation type="submission" date="2023-06" db="EMBL/GenBank/DDBJ databases">
        <authorList>
            <person name="Jiang Y."/>
            <person name="Liu Q."/>
        </authorList>
    </citation>
    <scope>NUCLEOTIDE SEQUENCE</scope>
    <source>
        <strain evidence="3">CGMCC 1.12089</strain>
    </source>
</reference>
<accession>A0ABT7NAS6</accession>
<feature type="domain" description="Ketoreductase" evidence="2">
    <location>
        <begin position="9"/>
        <end position="189"/>
    </location>
</feature>
<organism evidence="3 4">
    <name type="scientific">Variovorax dokdonensis</name>
    <dbReference type="NCBI Taxonomy" id="344883"/>
    <lineage>
        <taxon>Bacteria</taxon>
        <taxon>Pseudomonadati</taxon>
        <taxon>Pseudomonadota</taxon>
        <taxon>Betaproteobacteria</taxon>
        <taxon>Burkholderiales</taxon>
        <taxon>Comamonadaceae</taxon>
        <taxon>Variovorax</taxon>
    </lineage>
</organism>
<dbReference type="SMART" id="SM00822">
    <property type="entry name" value="PKS_KR"/>
    <property type="match status" value="1"/>
</dbReference>
<dbReference type="PANTHER" id="PTHR42879">
    <property type="entry name" value="3-OXOACYL-(ACYL-CARRIER-PROTEIN) REDUCTASE"/>
    <property type="match status" value="1"/>
</dbReference>
<dbReference type="NCBIfam" id="NF005559">
    <property type="entry name" value="PRK07231.1"/>
    <property type="match status" value="1"/>
</dbReference>
<gene>
    <name evidence="3" type="ORF">QTH91_11190</name>
</gene>
<dbReference type="InterPro" id="IPR002347">
    <property type="entry name" value="SDR_fam"/>
</dbReference>
<keyword evidence="4" id="KW-1185">Reference proteome</keyword>
<dbReference type="PRINTS" id="PR00080">
    <property type="entry name" value="SDRFAMILY"/>
</dbReference>
<comment type="caution">
    <text evidence="3">The sequence shown here is derived from an EMBL/GenBank/DDBJ whole genome shotgun (WGS) entry which is preliminary data.</text>
</comment>
<evidence type="ECO:0000256" key="1">
    <source>
        <dbReference type="ARBA" id="ARBA00006484"/>
    </source>
</evidence>
<dbReference type="PRINTS" id="PR00081">
    <property type="entry name" value="GDHRDH"/>
</dbReference>
<name>A0ABT7NAS6_9BURK</name>